<name>A0AAN0K9K8_9ACTN</name>
<sequence>MIITALGSMPGRDFRESTRIVADLLPDLLAWPELPARDASSAMIGRTLGLLEQPCELTADGWRLAARADAAQRRAQRWWSSDLDDIEELTQDYGGALKVALAGPWTLATSVRLAHPTMTHVLADEGACRDLTQALAEAVAQLASRLVARLGRQLIVQLDEPVIGAVLGGTLPTFSGLHRYPVPDRGVVTSSWRQIVSAVHAVEGVDGVWIHSCGQGLPVDMAGRAGFTGLSLDARYLGTAELDACGNWISDGGTLALGIARTDEVRVPSADELTTATVRILRAFEMPPEVLGPQVVLTPACGLAGWPVASAARLLTNLQQAGGLVTEQLAG</sequence>
<dbReference type="AlphaFoldDB" id="A0AAN0K9K8"/>
<reference evidence="2" key="1">
    <citation type="journal article" date="2024" name="Int. J. Syst. Evol. Microbiol.">
        <title>Brooklawnia propionicigenes sp. nov., a facultatively anaerobic, propionate-producing bacterium isolated from a methanogenic reactor treating waste from cattle farms.</title>
        <authorList>
            <person name="Akita Y."/>
            <person name="Ueki A."/>
            <person name="Tonouchi A."/>
            <person name="Sugawara Y."/>
            <person name="Honma S."/>
            <person name="Kaku N."/>
            <person name="Ueki K."/>
        </authorList>
    </citation>
    <scope>NUCLEOTIDE SEQUENCE</scope>
    <source>
        <strain evidence="2">SH051</strain>
    </source>
</reference>
<dbReference type="RefSeq" id="WP_286266115.1">
    <property type="nucleotide sequence ID" value="NZ_AP028056.1"/>
</dbReference>
<accession>A0AAN0K9K8</accession>
<keyword evidence="3" id="KW-1185">Reference proteome</keyword>
<dbReference type="GO" id="GO:0003871">
    <property type="term" value="F:5-methyltetrahydropteroyltriglutamate-homocysteine S-methyltransferase activity"/>
    <property type="evidence" value="ECO:0007669"/>
    <property type="project" value="InterPro"/>
</dbReference>
<dbReference type="SUPFAM" id="SSF51726">
    <property type="entry name" value="UROD/MetE-like"/>
    <property type="match status" value="1"/>
</dbReference>
<feature type="domain" description="Cobalamin-independent methionine synthase MetE C-terminal/archaeal" evidence="1">
    <location>
        <begin position="137"/>
        <end position="321"/>
    </location>
</feature>
<protein>
    <submittedName>
        <fullName evidence="2">Methionine synthase</fullName>
    </submittedName>
</protein>
<gene>
    <name evidence="2" type="ORF">brsh051_28120</name>
</gene>
<dbReference type="EMBL" id="AP028056">
    <property type="protein sequence ID" value="BEH03531.1"/>
    <property type="molecule type" value="Genomic_DNA"/>
</dbReference>
<evidence type="ECO:0000313" key="2">
    <source>
        <dbReference type="EMBL" id="BEH03531.1"/>
    </source>
</evidence>
<dbReference type="Proteomes" id="UP001431656">
    <property type="component" value="Chromosome"/>
</dbReference>
<dbReference type="GO" id="GO:0009086">
    <property type="term" value="P:methionine biosynthetic process"/>
    <property type="evidence" value="ECO:0007669"/>
    <property type="project" value="InterPro"/>
</dbReference>
<dbReference type="KEGG" id="broo:brsh051_28120"/>
<proteinExistence type="predicted"/>
<dbReference type="InterPro" id="IPR038071">
    <property type="entry name" value="UROD/MetE-like_sf"/>
</dbReference>
<dbReference type="Gene3D" id="3.20.20.210">
    <property type="match status" value="1"/>
</dbReference>
<evidence type="ECO:0000259" key="1">
    <source>
        <dbReference type="Pfam" id="PF01717"/>
    </source>
</evidence>
<evidence type="ECO:0000313" key="3">
    <source>
        <dbReference type="Proteomes" id="UP001431656"/>
    </source>
</evidence>
<dbReference type="GO" id="GO:0008270">
    <property type="term" value="F:zinc ion binding"/>
    <property type="evidence" value="ECO:0007669"/>
    <property type="project" value="InterPro"/>
</dbReference>
<organism evidence="2 3">
    <name type="scientific">Brooklawnia propionicigenes</name>
    <dbReference type="NCBI Taxonomy" id="3041175"/>
    <lineage>
        <taxon>Bacteria</taxon>
        <taxon>Bacillati</taxon>
        <taxon>Actinomycetota</taxon>
        <taxon>Actinomycetes</taxon>
        <taxon>Propionibacteriales</taxon>
        <taxon>Propionibacteriaceae</taxon>
        <taxon>Brooklawnia</taxon>
    </lineage>
</organism>
<dbReference type="InterPro" id="IPR002629">
    <property type="entry name" value="Met_Synth_C/arc"/>
</dbReference>
<dbReference type="Pfam" id="PF01717">
    <property type="entry name" value="Meth_synt_2"/>
    <property type="match status" value="1"/>
</dbReference>